<dbReference type="InterPro" id="IPR001763">
    <property type="entry name" value="Rhodanese-like_dom"/>
</dbReference>
<dbReference type="GO" id="GO:0005198">
    <property type="term" value="F:structural molecule activity"/>
    <property type="evidence" value="ECO:0007669"/>
    <property type="project" value="InterPro"/>
</dbReference>
<dbReference type="Pfam" id="PF05136">
    <property type="entry name" value="Phage_portal_2"/>
    <property type="match status" value="1"/>
</dbReference>
<accession>A0A1H9YBA9</accession>
<dbReference type="Proteomes" id="UP000199180">
    <property type="component" value="Unassembled WGS sequence"/>
</dbReference>
<feature type="domain" description="Rhodanese" evidence="1">
    <location>
        <begin position="270"/>
        <end position="311"/>
    </location>
</feature>
<proteinExistence type="predicted"/>
<sequence length="535" mass="59547">MRIFGSFNRAGSLSSVLTRAAASDQITGTSALGGRIAGPGLRRAFSGVMKSAVTDRLTRRQARDPMPADEVIDRNWRVLVARSREMTGENDYGRGYLRLVRQNVVGSTGVRLQAQVRDTNRQSDTGANDAIEAAWARWGKRGNCSMDGRRSFHRLEMAVIQSCARDGEFFGRIHTGRHAGPWGFAVQVIDPLRVPIEVREDYLPGGGFIRHGIEFDAYGRPLFYLVRVGDREPADRVIGGRRLARIPADQMIHVFVEDIEGQKRGLPWTATALWRLQMTAGFEDAALVNARAGAAKGGYLEWEEGYGPEIDSEDLVDEDPLYFDAEAGVVQELTPGLRYKDANPTYPSGEFSTFLKAMLRGAASGLGVAYNNFAGDLEGVNFSSIRQGTLEEREYWKELQEWLIESFHQQVYERWLPWSLLSGRVTLENGQPLPAAKLDKFSAATWLPRRWAWIDPVKDVQAQLEARRGGLISTQQLIREAGRDPETVYREIAEDVRQMEAAGVPPEMIQAMFIKNVQAAVKPGAQTEGGENGEE</sequence>
<keyword evidence="3" id="KW-1185">Reference proteome</keyword>
<dbReference type="PROSITE" id="PS50206">
    <property type="entry name" value="RHODANESE_3"/>
    <property type="match status" value="1"/>
</dbReference>
<gene>
    <name evidence="2" type="ORF">SAMN04489858_101102</name>
</gene>
<dbReference type="OrthoDB" id="9770450at2"/>
<organism evidence="2 3">
    <name type="scientific">Paracoccus homiensis</name>
    <dbReference type="NCBI Taxonomy" id="364199"/>
    <lineage>
        <taxon>Bacteria</taxon>
        <taxon>Pseudomonadati</taxon>
        <taxon>Pseudomonadota</taxon>
        <taxon>Alphaproteobacteria</taxon>
        <taxon>Rhodobacterales</taxon>
        <taxon>Paracoccaceae</taxon>
        <taxon>Paracoccus</taxon>
    </lineage>
</organism>
<dbReference type="EMBL" id="FOHO01000001">
    <property type="protein sequence ID" value="SES66101.1"/>
    <property type="molecule type" value="Genomic_DNA"/>
</dbReference>
<dbReference type="STRING" id="364199.SAMN04489858_101102"/>
<reference evidence="2 3" key="1">
    <citation type="submission" date="2016-10" db="EMBL/GenBank/DDBJ databases">
        <authorList>
            <person name="de Groot N.N."/>
        </authorList>
    </citation>
    <scope>NUCLEOTIDE SEQUENCE [LARGE SCALE GENOMIC DNA]</scope>
    <source>
        <strain evidence="2 3">DSM 17862</strain>
    </source>
</reference>
<name>A0A1H9YBA9_9RHOB</name>
<dbReference type="InterPro" id="IPR006429">
    <property type="entry name" value="Phage_lambda_portal"/>
</dbReference>
<dbReference type="GO" id="GO:0019068">
    <property type="term" value="P:virion assembly"/>
    <property type="evidence" value="ECO:0007669"/>
    <property type="project" value="InterPro"/>
</dbReference>
<protein>
    <submittedName>
        <fullName evidence="2">Phage portal protein, lambda family</fullName>
    </submittedName>
</protein>
<evidence type="ECO:0000259" key="1">
    <source>
        <dbReference type="PROSITE" id="PS50206"/>
    </source>
</evidence>
<evidence type="ECO:0000313" key="3">
    <source>
        <dbReference type="Proteomes" id="UP000199180"/>
    </source>
</evidence>
<dbReference type="NCBIfam" id="TIGR01539">
    <property type="entry name" value="portal_lambda"/>
    <property type="match status" value="1"/>
</dbReference>
<dbReference type="AlphaFoldDB" id="A0A1H9YBA9"/>
<evidence type="ECO:0000313" key="2">
    <source>
        <dbReference type="EMBL" id="SES66101.1"/>
    </source>
</evidence>